<dbReference type="STRING" id="1346286.SAMN05444362_101632"/>
<reference evidence="3" key="1">
    <citation type="submission" date="2016-11" db="EMBL/GenBank/DDBJ databases">
        <authorList>
            <person name="Varghese N."/>
            <person name="Submissions S."/>
        </authorList>
    </citation>
    <scope>NUCLEOTIDE SEQUENCE [LARGE SCALE GENOMIC DNA]</scope>
    <source>
        <strain evidence="3">DSM 27370</strain>
    </source>
</reference>
<keyword evidence="3" id="KW-1185">Reference proteome</keyword>
<accession>A0A1M4UKP1</accession>
<dbReference type="RefSeq" id="WP_062175711.1">
    <property type="nucleotide sequence ID" value="NZ_BBXL01000001.1"/>
</dbReference>
<proteinExistence type="predicted"/>
<feature type="region of interest" description="Disordered" evidence="1">
    <location>
        <begin position="490"/>
        <end position="513"/>
    </location>
</feature>
<organism evidence="2 3">
    <name type="scientific">Dysgonomonas macrotermitis</name>
    <dbReference type="NCBI Taxonomy" id="1346286"/>
    <lineage>
        <taxon>Bacteria</taxon>
        <taxon>Pseudomonadati</taxon>
        <taxon>Bacteroidota</taxon>
        <taxon>Bacteroidia</taxon>
        <taxon>Bacteroidales</taxon>
        <taxon>Dysgonomonadaceae</taxon>
        <taxon>Dysgonomonas</taxon>
    </lineage>
</organism>
<feature type="compositionally biased region" description="Basic and acidic residues" evidence="1">
    <location>
        <begin position="496"/>
        <end position="513"/>
    </location>
</feature>
<sequence>MSNRKKIYFNPPQQLVMYTGAHTTVFVAGRRIGKTHGVAGPYVQRNAQKMPRSSGAFVFPSYKRGLTNTLPGTLNALNSFGFKRDLHYVIGRKPPKSLGFAKPIIEPANYEHVIYWYNGSIQYFISQDITGSSNSLTLDWLLCDEAKFLDFEKLKDETFPANGGIKSHFGHIPYHHGMLIISDMPTSKKGSWFLNYKEKMDLELIDTIHGIIYKLWEIRNKIQEYKKKEQPIPKYLTSYYKYLSKSLSKFRRAAVYYGEWSSIENLLILGENYIKQMKRDLPPIVFQTSILCKRLGTLRDGFYAALNSKIHYYTRNNNSYLQDLEYNLKAIQDNSSLQDGDIQPLEPICVAMDYNSNINWIVAGQPEGIWINVLKSFYVKYERKLPEVIDDFCYYYRHHMKKTVVFYYDSTALGSNYAVNDEDFKSVAEMRFNQNGWTVELIYIGQPMKHIEKHLLINRLLKGQVEGGLTPRINEENNEELIVALENTGTRNGSEGFKKDKSGEKLAESEEDKLEYRTDGTDAYDTLVIGMNKFPYNSSGIFTGSHMGGR</sequence>
<name>A0A1M4UKP1_9BACT</name>
<dbReference type="AlphaFoldDB" id="A0A1M4UKP1"/>
<evidence type="ECO:0000256" key="1">
    <source>
        <dbReference type="SAM" id="MobiDB-lite"/>
    </source>
</evidence>
<dbReference type="OrthoDB" id="1151239at2"/>
<evidence type="ECO:0000313" key="3">
    <source>
        <dbReference type="Proteomes" id="UP000184480"/>
    </source>
</evidence>
<dbReference type="Proteomes" id="UP000184480">
    <property type="component" value="Unassembled WGS sequence"/>
</dbReference>
<gene>
    <name evidence="2" type="ORF">SAMN05444362_101632</name>
</gene>
<protein>
    <submittedName>
        <fullName evidence="2">Uncharacterized protein</fullName>
    </submittedName>
</protein>
<evidence type="ECO:0000313" key="2">
    <source>
        <dbReference type="EMBL" id="SHE57257.1"/>
    </source>
</evidence>
<dbReference type="EMBL" id="FQUC01000001">
    <property type="protein sequence ID" value="SHE57257.1"/>
    <property type="molecule type" value="Genomic_DNA"/>
</dbReference>